<sequence>MDITMTVRYSFRSTIIHLDIPYLWIAMLLTTYILLRVLERIVTLLSSASVHGETSMANRHLEVLMGRKDTVRFDLCCRSPPELNANCVLFRCATWGLGGGDGDRGWRQCHRVVLYVHTFRLLSSREQLQTFSWYSDDFCVWHSP</sequence>
<keyword evidence="1" id="KW-1133">Transmembrane helix</keyword>
<dbReference type="AlphaFoldDB" id="A6IFC5"/>
<name>A6IFC5_RAT</name>
<accession>A6IFC5</accession>
<dbReference type="EMBL" id="CH473960">
    <property type="protein sequence ID" value="EDM17127.1"/>
    <property type="molecule type" value="Genomic_DNA"/>
</dbReference>
<keyword evidence="1" id="KW-0472">Membrane</keyword>
<evidence type="ECO:0000313" key="2">
    <source>
        <dbReference type="EMBL" id="EDM17127.1"/>
    </source>
</evidence>
<dbReference type="Proteomes" id="UP000234681">
    <property type="component" value="Chromosome 7"/>
</dbReference>
<protein>
    <submittedName>
        <fullName evidence="2">RCG48798</fullName>
    </submittedName>
</protein>
<evidence type="ECO:0000256" key="1">
    <source>
        <dbReference type="SAM" id="Phobius"/>
    </source>
</evidence>
<feature type="transmembrane region" description="Helical" evidence="1">
    <location>
        <begin position="20"/>
        <end position="38"/>
    </location>
</feature>
<evidence type="ECO:0000313" key="3">
    <source>
        <dbReference type="Proteomes" id="UP000234681"/>
    </source>
</evidence>
<proteinExistence type="predicted"/>
<organism evidence="2 3">
    <name type="scientific">Rattus norvegicus</name>
    <name type="common">Rat</name>
    <dbReference type="NCBI Taxonomy" id="10116"/>
    <lineage>
        <taxon>Eukaryota</taxon>
        <taxon>Metazoa</taxon>
        <taxon>Chordata</taxon>
        <taxon>Craniata</taxon>
        <taxon>Vertebrata</taxon>
        <taxon>Euteleostomi</taxon>
        <taxon>Mammalia</taxon>
        <taxon>Eutheria</taxon>
        <taxon>Euarchontoglires</taxon>
        <taxon>Glires</taxon>
        <taxon>Rodentia</taxon>
        <taxon>Myomorpha</taxon>
        <taxon>Muroidea</taxon>
        <taxon>Muridae</taxon>
        <taxon>Murinae</taxon>
        <taxon>Rattus</taxon>
    </lineage>
</organism>
<keyword evidence="1" id="KW-0812">Transmembrane</keyword>
<reference evidence="2 3" key="1">
    <citation type="submission" date="2005-09" db="EMBL/GenBank/DDBJ databases">
        <authorList>
            <person name="Mural R.J."/>
            <person name="Li P.W."/>
            <person name="Adams M.D."/>
            <person name="Amanatides P.G."/>
            <person name="Baden-Tillson H."/>
            <person name="Barnstead M."/>
            <person name="Chin S.H."/>
            <person name="Dew I."/>
            <person name="Evans C.A."/>
            <person name="Ferriera S."/>
            <person name="Flanigan M."/>
            <person name="Fosler C."/>
            <person name="Glodek A."/>
            <person name="Gu Z."/>
            <person name="Holt R.A."/>
            <person name="Jennings D."/>
            <person name="Kraft C.L."/>
            <person name="Lu F."/>
            <person name="Nguyen T."/>
            <person name="Nusskern D.R."/>
            <person name="Pfannkoch C.M."/>
            <person name="Sitter C."/>
            <person name="Sutton G.G."/>
            <person name="Venter J.C."/>
            <person name="Wang Z."/>
            <person name="Woodage T."/>
            <person name="Zheng X.H."/>
            <person name="Zhong F."/>
        </authorList>
    </citation>
    <scope>NUCLEOTIDE SEQUENCE [LARGE SCALE GENOMIC DNA]</scope>
    <source>
        <strain>BN</strain>
        <strain evidence="3">Sprague-Dawley</strain>
    </source>
</reference>
<gene>
    <name evidence="2" type="ORF">rCG_48798</name>
</gene>